<dbReference type="SUPFAM" id="SSF51445">
    <property type="entry name" value="(Trans)glycosidases"/>
    <property type="match status" value="1"/>
</dbReference>
<feature type="domain" description="CBM1" evidence="11">
    <location>
        <begin position="448"/>
        <end position="484"/>
    </location>
</feature>
<dbReference type="Proteomes" id="UP000184330">
    <property type="component" value="Unassembled WGS sequence"/>
</dbReference>
<evidence type="ECO:0000256" key="6">
    <source>
        <dbReference type="ARBA" id="ARBA00022801"/>
    </source>
</evidence>
<dbReference type="PROSITE" id="PS00562">
    <property type="entry name" value="CBM1_1"/>
    <property type="match status" value="1"/>
</dbReference>
<name>A0A1L7WKS2_9HELO</name>
<dbReference type="Gene3D" id="2.60.40.1180">
    <property type="entry name" value="Golgi alpha-mannosidase II"/>
    <property type="match status" value="1"/>
</dbReference>
<evidence type="ECO:0000256" key="9">
    <source>
        <dbReference type="SAM" id="MobiDB-lite"/>
    </source>
</evidence>
<evidence type="ECO:0000256" key="5">
    <source>
        <dbReference type="ARBA" id="ARBA00022729"/>
    </source>
</evidence>
<comment type="catalytic activity">
    <reaction evidence="1 8">
        <text>Hydrolysis of terminal, non-reducing alpha-D-galactose residues in alpha-D-galactosides, including galactose oligosaccharides, galactomannans and galactolipids.</text>
        <dbReference type="EC" id="3.2.1.22"/>
    </reaction>
</comment>
<dbReference type="EMBL" id="FJOG01000003">
    <property type="protein sequence ID" value="CZR53376.1"/>
    <property type="molecule type" value="Genomic_DNA"/>
</dbReference>
<dbReference type="InterPro" id="IPR002241">
    <property type="entry name" value="Glyco_hydro_27"/>
</dbReference>
<dbReference type="InterPro" id="IPR000254">
    <property type="entry name" value="CBD"/>
</dbReference>
<comment type="similarity">
    <text evidence="3 8">Belongs to the glycosyl hydrolase 27 family.</text>
</comment>
<evidence type="ECO:0000313" key="13">
    <source>
        <dbReference type="Proteomes" id="UP000184330"/>
    </source>
</evidence>
<dbReference type="FunFam" id="3.20.20.70:FF:000197">
    <property type="entry name" value="Alpha-galactosidase"/>
    <property type="match status" value="1"/>
</dbReference>
<dbReference type="InterPro" id="IPR013780">
    <property type="entry name" value="Glyco_hydro_b"/>
</dbReference>
<keyword evidence="7 8" id="KW-0326">Glycosidase</keyword>
<dbReference type="PANTHER" id="PTHR11452">
    <property type="entry name" value="ALPHA-GALACTOSIDASE/ALPHA-N-ACETYLGALACTOSAMINIDASE"/>
    <property type="match status" value="1"/>
</dbReference>
<dbReference type="PROSITE" id="PS51164">
    <property type="entry name" value="CBM1_2"/>
    <property type="match status" value="1"/>
</dbReference>
<feature type="region of interest" description="Disordered" evidence="9">
    <location>
        <begin position="395"/>
        <end position="418"/>
    </location>
</feature>
<dbReference type="Pfam" id="PF16499">
    <property type="entry name" value="Melibiase_2"/>
    <property type="match status" value="1"/>
</dbReference>
<dbReference type="AlphaFoldDB" id="A0A1L7WKS2"/>
<dbReference type="GO" id="GO:0004557">
    <property type="term" value="F:alpha-galactosidase activity"/>
    <property type="evidence" value="ECO:0007669"/>
    <property type="project" value="UniProtKB-EC"/>
</dbReference>
<keyword evidence="5 10" id="KW-0732">Signal</keyword>
<proteinExistence type="inferred from homology"/>
<keyword evidence="6 8" id="KW-0378">Hydrolase</keyword>
<dbReference type="GO" id="GO:0005576">
    <property type="term" value="C:extracellular region"/>
    <property type="evidence" value="ECO:0007669"/>
    <property type="project" value="InterPro"/>
</dbReference>
<dbReference type="EC" id="3.2.1.22" evidence="4 8"/>
<organism evidence="12 13">
    <name type="scientific">Phialocephala subalpina</name>
    <dbReference type="NCBI Taxonomy" id="576137"/>
    <lineage>
        <taxon>Eukaryota</taxon>
        <taxon>Fungi</taxon>
        <taxon>Dikarya</taxon>
        <taxon>Ascomycota</taxon>
        <taxon>Pezizomycotina</taxon>
        <taxon>Leotiomycetes</taxon>
        <taxon>Helotiales</taxon>
        <taxon>Mollisiaceae</taxon>
        <taxon>Phialocephala</taxon>
        <taxon>Phialocephala fortinii species complex</taxon>
    </lineage>
</organism>
<dbReference type="InterPro" id="IPR000111">
    <property type="entry name" value="Glyco_hydro_27/36_CS"/>
</dbReference>
<gene>
    <name evidence="12" type="ORF">PAC_03254</name>
</gene>
<comment type="function">
    <text evidence="2">Hydrolyzes a variety of simple alpha-D-galactoside as well as more complex molecules such as oligosaccharides and polysaccharides.</text>
</comment>
<dbReference type="Gene3D" id="3.20.20.70">
    <property type="entry name" value="Aldolase class I"/>
    <property type="match status" value="1"/>
</dbReference>
<dbReference type="GO" id="GO:0030248">
    <property type="term" value="F:cellulose binding"/>
    <property type="evidence" value="ECO:0007669"/>
    <property type="project" value="InterPro"/>
</dbReference>
<protein>
    <recommendedName>
        <fullName evidence="4 8">Alpha-galactosidase</fullName>
        <ecNumber evidence="4 8">3.2.1.22</ecNumber>
    </recommendedName>
    <alternativeName>
        <fullName evidence="8">Melibiase</fullName>
    </alternativeName>
</protein>
<evidence type="ECO:0000256" key="1">
    <source>
        <dbReference type="ARBA" id="ARBA00001255"/>
    </source>
</evidence>
<feature type="chain" id="PRO_5013313004" description="Alpha-galactosidase" evidence="10">
    <location>
        <begin position="17"/>
        <end position="577"/>
    </location>
</feature>
<accession>A0A1L7WKS2</accession>
<dbReference type="InterPro" id="IPR017853">
    <property type="entry name" value="GH"/>
</dbReference>
<evidence type="ECO:0000259" key="11">
    <source>
        <dbReference type="PROSITE" id="PS51164"/>
    </source>
</evidence>
<reference evidence="12 13" key="1">
    <citation type="submission" date="2016-03" db="EMBL/GenBank/DDBJ databases">
        <authorList>
            <person name="Ploux O."/>
        </authorList>
    </citation>
    <scope>NUCLEOTIDE SEQUENCE [LARGE SCALE GENOMIC DNA]</scope>
    <source>
        <strain evidence="12 13">UAMH 11012</strain>
    </source>
</reference>
<dbReference type="Pfam" id="PF00734">
    <property type="entry name" value="CBM_1"/>
    <property type="match status" value="1"/>
</dbReference>
<dbReference type="PANTHER" id="PTHR11452:SF75">
    <property type="entry name" value="ALPHA-GALACTOSIDASE MEL1"/>
    <property type="match status" value="1"/>
</dbReference>
<evidence type="ECO:0000256" key="2">
    <source>
        <dbReference type="ARBA" id="ARBA00003969"/>
    </source>
</evidence>
<evidence type="ECO:0000256" key="3">
    <source>
        <dbReference type="ARBA" id="ARBA00009743"/>
    </source>
</evidence>
<dbReference type="GO" id="GO:0005975">
    <property type="term" value="P:carbohydrate metabolic process"/>
    <property type="evidence" value="ECO:0007669"/>
    <property type="project" value="InterPro"/>
</dbReference>
<dbReference type="CDD" id="cd14792">
    <property type="entry name" value="GH27"/>
    <property type="match status" value="1"/>
</dbReference>
<dbReference type="SMART" id="SM00236">
    <property type="entry name" value="fCBD"/>
    <property type="match status" value="1"/>
</dbReference>
<dbReference type="InterPro" id="IPR013785">
    <property type="entry name" value="Aldolase_TIM"/>
</dbReference>
<feature type="signal peptide" evidence="10">
    <location>
        <begin position="1"/>
        <end position="16"/>
    </location>
</feature>
<evidence type="ECO:0000256" key="4">
    <source>
        <dbReference type="ARBA" id="ARBA00012755"/>
    </source>
</evidence>
<keyword evidence="13" id="KW-1185">Reference proteome</keyword>
<keyword evidence="8" id="KW-1015">Disulfide bond</keyword>
<evidence type="ECO:0000256" key="10">
    <source>
        <dbReference type="SAM" id="SignalP"/>
    </source>
</evidence>
<evidence type="ECO:0000256" key="8">
    <source>
        <dbReference type="RuleBase" id="RU361168"/>
    </source>
</evidence>
<dbReference type="InterPro" id="IPR041233">
    <property type="entry name" value="Melibiase_C"/>
</dbReference>
<sequence>MYILPLCLALAGIGQCAPVHDSPFDKRLNNGVGVTPAMGFNNWNAGLSSSAATALAAANAFVSLGLKAAGYQYINIDDTWSNSSRVNGLLVPDSNKWPNGIKVVADQIHDLGLKMGLYGDSGTATCSGFPGSQGYETADANTLAGWGIDFWKYDNCNAPSSNSTFTSQTRYTTMRDALSASGRPIYYSICNWGTDAVYTWGLITGNSWRVSSDVTDSWSGIANIAAANSGLAAYAGPGGFNDFDMLEVGNGGLSAAEERAHFGLWAIAKSPLLIGTDLTKISNASLAVLINADVISINQDSLGTPASYFTPTGQSAPVSGTLYPYWSGAISGGYVIGIVAVNGAATMTVNFSDVPGLGAGTYSWKECYTGATGTGSSVNATLVAHDMAIFKVSKSGGTTSTSSVKTSTSTSSKTSSTASSTLSSTVVTTTSTSKTTTSSAAATSSSGGTLGKWAQCGGVTWTGSGTCVSGTTCTYQNDYYSQCLLSFASLAVLASNVVPSSASNLRPRVADINGFTYTSCRAAYDFIYVSSPFVPVDNSTSMTVELCTSECTAEYSFAALYGSQCFCGQNFTTFALD</sequence>
<dbReference type="InterPro" id="IPR035971">
    <property type="entry name" value="CBD_sf"/>
</dbReference>
<dbReference type="STRING" id="576137.A0A1L7WKS2"/>
<evidence type="ECO:0000313" key="12">
    <source>
        <dbReference type="EMBL" id="CZR53376.1"/>
    </source>
</evidence>
<evidence type="ECO:0000256" key="7">
    <source>
        <dbReference type="ARBA" id="ARBA00023295"/>
    </source>
</evidence>
<dbReference type="PRINTS" id="PR00740">
    <property type="entry name" value="GLHYDRLASE27"/>
</dbReference>
<dbReference type="Pfam" id="PF17801">
    <property type="entry name" value="Melibiase_C"/>
    <property type="match status" value="1"/>
</dbReference>
<dbReference type="SUPFAM" id="SSF57180">
    <property type="entry name" value="Cellulose-binding domain"/>
    <property type="match status" value="1"/>
</dbReference>
<dbReference type="OrthoDB" id="5795902at2759"/>
<dbReference type="PROSITE" id="PS00512">
    <property type="entry name" value="ALPHA_GALACTOSIDASE"/>
    <property type="match status" value="1"/>
</dbReference>